<feature type="chain" id="PRO_5007884894" evidence="1">
    <location>
        <begin position="19"/>
        <end position="90"/>
    </location>
</feature>
<dbReference type="EMBL" id="AUXZ01000093">
    <property type="protein sequence ID" value="KZN48195.1"/>
    <property type="molecule type" value="Genomic_DNA"/>
</dbReference>
<dbReference type="PATRIC" id="fig|1365251.3.peg.3937"/>
<dbReference type="OrthoDB" id="6309261at2"/>
<protein>
    <submittedName>
        <fullName evidence="2">Uncharacterized protein</fullName>
    </submittedName>
</protein>
<keyword evidence="1" id="KW-0732">Signal</keyword>
<accession>A0A167CY02</accession>
<gene>
    <name evidence="2" type="ORF">N476_22340</name>
</gene>
<dbReference type="Proteomes" id="UP000076503">
    <property type="component" value="Unassembled WGS sequence"/>
</dbReference>
<proteinExistence type="predicted"/>
<organism evidence="2 3">
    <name type="scientific">Pseudoalteromonas luteoviolacea H33</name>
    <dbReference type="NCBI Taxonomy" id="1365251"/>
    <lineage>
        <taxon>Bacteria</taxon>
        <taxon>Pseudomonadati</taxon>
        <taxon>Pseudomonadota</taxon>
        <taxon>Gammaproteobacteria</taxon>
        <taxon>Alteromonadales</taxon>
        <taxon>Pseudoalteromonadaceae</taxon>
        <taxon>Pseudoalteromonas</taxon>
    </lineage>
</organism>
<reference evidence="2 3" key="1">
    <citation type="submission" date="2013-07" db="EMBL/GenBank/DDBJ databases">
        <title>Comparative Genomic and Metabolomic Analysis of Twelve Strains of Pseudoalteromonas luteoviolacea.</title>
        <authorList>
            <person name="Vynne N.G."/>
            <person name="Mansson M."/>
            <person name="Gram L."/>
        </authorList>
    </citation>
    <scope>NUCLEOTIDE SEQUENCE [LARGE SCALE GENOMIC DNA]</scope>
    <source>
        <strain evidence="2 3">H33</strain>
    </source>
</reference>
<feature type="signal peptide" evidence="1">
    <location>
        <begin position="1"/>
        <end position="18"/>
    </location>
</feature>
<dbReference type="AlphaFoldDB" id="A0A167CY02"/>
<evidence type="ECO:0000256" key="1">
    <source>
        <dbReference type="SAM" id="SignalP"/>
    </source>
</evidence>
<dbReference type="RefSeq" id="WP_081216549.1">
    <property type="nucleotide sequence ID" value="NZ_AUXZ01000093.1"/>
</dbReference>
<comment type="caution">
    <text evidence="2">The sequence shown here is derived from an EMBL/GenBank/DDBJ whole genome shotgun (WGS) entry which is preliminary data.</text>
</comment>
<evidence type="ECO:0000313" key="3">
    <source>
        <dbReference type="Proteomes" id="UP000076503"/>
    </source>
</evidence>
<name>A0A167CY02_9GAMM</name>
<evidence type="ECO:0000313" key="2">
    <source>
        <dbReference type="EMBL" id="KZN48195.1"/>
    </source>
</evidence>
<sequence length="90" mass="9998">MKKFALLILTLLPVLVSAKTVTINYCASPNIEVSLKHFTYCASPEQTSKLSFHAFSDATYSLIINDTRSELFFNWLPASIALADLPKNMA</sequence>